<comment type="subcellular location">
    <subcellularLocation>
        <location evidence="1 6 7">Nucleus</location>
    </subcellularLocation>
</comment>
<feature type="DNA-binding region" description="Homeobox" evidence="6">
    <location>
        <begin position="47"/>
        <end position="106"/>
    </location>
</feature>
<dbReference type="SMART" id="SM00389">
    <property type="entry name" value="HOX"/>
    <property type="match status" value="1"/>
</dbReference>
<feature type="non-terminal residue" evidence="10">
    <location>
        <position position="1"/>
    </location>
</feature>
<evidence type="ECO:0000256" key="3">
    <source>
        <dbReference type="ARBA" id="ARBA00023155"/>
    </source>
</evidence>
<dbReference type="EMBL" id="CATNWA010004682">
    <property type="protein sequence ID" value="CAI9548425.1"/>
    <property type="molecule type" value="Genomic_DNA"/>
</dbReference>
<keyword evidence="2 6" id="KW-0238">DNA-binding</keyword>
<dbReference type="Gene3D" id="1.10.10.60">
    <property type="entry name" value="Homeodomain-like"/>
    <property type="match status" value="1"/>
</dbReference>
<name>A0ABN9BLD3_9NEOB</name>
<proteinExistence type="inferred from homology"/>
<protein>
    <recommendedName>
        <fullName evidence="9">Homeobox domain-containing protein</fullName>
    </recommendedName>
</protein>
<comment type="caution">
    <text evidence="10">The sequence shown here is derived from an EMBL/GenBank/DDBJ whole genome shotgun (WGS) entry which is preliminary data.</text>
</comment>
<reference evidence="10" key="1">
    <citation type="submission" date="2023-05" db="EMBL/GenBank/DDBJ databases">
        <authorList>
            <person name="Stuckert A."/>
        </authorList>
    </citation>
    <scope>NUCLEOTIDE SEQUENCE</scope>
</reference>
<dbReference type="PANTHER" id="PTHR24333:SF5">
    <property type="entry name" value="VENT HOMEOBOX"/>
    <property type="match status" value="1"/>
</dbReference>
<dbReference type="InterPro" id="IPR050848">
    <property type="entry name" value="Homeobox_TF"/>
</dbReference>
<evidence type="ECO:0000313" key="11">
    <source>
        <dbReference type="Proteomes" id="UP001162483"/>
    </source>
</evidence>
<evidence type="ECO:0000256" key="4">
    <source>
        <dbReference type="ARBA" id="ARBA00023242"/>
    </source>
</evidence>
<comment type="similarity">
    <text evidence="5">Belongs to the BAR homeobox family.</text>
</comment>
<evidence type="ECO:0000259" key="9">
    <source>
        <dbReference type="PROSITE" id="PS50071"/>
    </source>
</evidence>
<evidence type="ECO:0000256" key="6">
    <source>
        <dbReference type="PROSITE-ProRule" id="PRU00108"/>
    </source>
</evidence>
<dbReference type="PROSITE" id="PS00027">
    <property type="entry name" value="HOMEOBOX_1"/>
    <property type="match status" value="1"/>
</dbReference>
<dbReference type="Proteomes" id="UP001162483">
    <property type="component" value="Unassembled WGS sequence"/>
</dbReference>
<keyword evidence="4 6" id="KW-0539">Nucleus</keyword>
<keyword evidence="3 6" id="KW-0371">Homeobox</keyword>
<gene>
    <name evidence="10" type="ORF">SPARVUS_LOCUS3149833</name>
</gene>
<dbReference type="InterPro" id="IPR017970">
    <property type="entry name" value="Homeobox_CS"/>
</dbReference>
<evidence type="ECO:0000256" key="8">
    <source>
        <dbReference type="SAM" id="MobiDB-lite"/>
    </source>
</evidence>
<sequence length="180" mass="20971">APHKSWGSSDESTPSSEDESEQIGSHSPRRGQPEDDHGEASLKSEIQRRLRTAFTSQQVCKLEELFRKQRYLGASERKKLASSLQLSEMQVKTWFQNRRMKLKRQMRDQQHCMTASSGYYPHPMPFYHGPPVNLSFYQNPDYQTPESSYTTDPRFLPTPVSSQTVMNKAPYYPYYNNLHM</sequence>
<dbReference type="Pfam" id="PF00046">
    <property type="entry name" value="Homeodomain"/>
    <property type="match status" value="1"/>
</dbReference>
<dbReference type="SUPFAM" id="SSF46689">
    <property type="entry name" value="Homeodomain-like"/>
    <property type="match status" value="1"/>
</dbReference>
<dbReference type="PROSITE" id="PS50071">
    <property type="entry name" value="HOMEOBOX_2"/>
    <property type="match status" value="1"/>
</dbReference>
<evidence type="ECO:0000256" key="1">
    <source>
        <dbReference type="ARBA" id="ARBA00004123"/>
    </source>
</evidence>
<feature type="compositionally biased region" description="Basic and acidic residues" evidence="8">
    <location>
        <begin position="31"/>
        <end position="45"/>
    </location>
</feature>
<feature type="domain" description="Homeobox" evidence="9">
    <location>
        <begin position="45"/>
        <end position="105"/>
    </location>
</feature>
<feature type="region of interest" description="Disordered" evidence="8">
    <location>
        <begin position="1"/>
        <end position="45"/>
    </location>
</feature>
<dbReference type="InterPro" id="IPR009057">
    <property type="entry name" value="Homeodomain-like_sf"/>
</dbReference>
<dbReference type="CDD" id="cd00086">
    <property type="entry name" value="homeodomain"/>
    <property type="match status" value="1"/>
</dbReference>
<keyword evidence="11" id="KW-1185">Reference proteome</keyword>
<accession>A0ABN9BLD3</accession>
<dbReference type="PRINTS" id="PR00024">
    <property type="entry name" value="HOMEOBOX"/>
</dbReference>
<evidence type="ECO:0000256" key="5">
    <source>
        <dbReference type="ARBA" id="ARBA00038196"/>
    </source>
</evidence>
<dbReference type="PANTHER" id="PTHR24333">
    <property type="entry name" value="HOMEO BOX HB9 LIKE A-RELATED"/>
    <property type="match status" value="1"/>
</dbReference>
<dbReference type="InterPro" id="IPR001356">
    <property type="entry name" value="HD"/>
</dbReference>
<evidence type="ECO:0000256" key="2">
    <source>
        <dbReference type="ARBA" id="ARBA00023125"/>
    </source>
</evidence>
<evidence type="ECO:0000256" key="7">
    <source>
        <dbReference type="RuleBase" id="RU000682"/>
    </source>
</evidence>
<organism evidence="10 11">
    <name type="scientific">Staurois parvus</name>
    <dbReference type="NCBI Taxonomy" id="386267"/>
    <lineage>
        <taxon>Eukaryota</taxon>
        <taxon>Metazoa</taxon>
        <taxon>Chordata</taxon>
        <taxon>Craniata</taxon>
        <taxon>Vertebrata</taxon>
        <taxon>Euteleostomi</taxon>
        <taxon>Amphibia</taxon>
        <taxon>Batrachia</taxon>
        <taxon>Anura</taxon>
        <taxon>Neobatrachia</taxon>
        <taxon>Ranoidea</taxon>
        <taxon>Ranidae</taxon>
        <taxon>Staurois</taxon>
    </lineage>
</organism>
<evidence type="ECO:0000313" key="10">
    <source>
        <dbReference type="EMBL" id="CAI9548425.1"/>
    </source>
</evidence>
<dbReference type="InterPro" id="IPR020479">
    <property type="entry name" value="HD_metazoa"/>
</dbReference>